<proteinExistence type="predicted"/>
<feature type="non-terminal residue" evidence="2">
    <location>
        <position position="1"/>
    </location>
</feature>
<evidence type="ECO:0000313" key="3">
    <source>
        <dbReference type="Proteomes" id="UP000499080"/>
    </source>
</evidence>
<comment type="caution">
    <text evidence="2">The sequence shown here is derived from an EMBL/GenBank/DDBJ whole genome shotgun (WGS) entry which is preliminary data.</text>
</comment>
<accession>A0A4Y2WT98</accession>
<sequence length="182" mass="20536">DQRYGCDSRKCCLFENKIEEGHVLFVKPPGPVLFRIPSEENRQKIWFSALNWNVPPEKLKYVLAEDLPSTASDNLSALPSPASQCPSDEVNDTEHSCSRNILSSPTSSHKSSGHLQVTPKTRKNKTLLSSSLQVTPKTRKNKTLLSSVSKLNKRLYEKPSSSRLIGQLQDKLVDMPYLYVFF</sequence>
<evidence type="ECO:0008006" key="4">
    <source>
        <dbReference type="Google" id="ProtNLM"/>
    </source>
</evidence>
<dbReference type="OrthoDB" id="6775048at2759"/>
<evidence type="ECO:0000256" key="1">
    <source>
        <dbReference type="SAM" id="MobiDB-lite"/>
    </source>
</evidence>
<protein>
    <recommendedName>
        <fullName evidence="4">THAP-type domain-containing protein</fullName>
    </recommendedName>
</protein>
<keyword evidence="3" id="KW-1185">Reference proteome</keyword>
<name>A0A4Y2WT98_ARAVE</name>
<gene>
    <name evidence="2" type="ORF">AVEN_72683_1</name>
</gene>
<dbReference type="AlphaFoldDB" id="A0A4Y2WT98"/>
<dbReference type="EMBL" id="BGPR01065665">
    <property type="protein sequence ID" value="GBO40429.1"/>
    <property type="molecule type" value="Genomic_DNA"/>
</dbReference>
<feature type="compositionally biased region" description="Polar residues" evidence="1">
    <location>
        <begin position="73"/>
        <end position="86"/>
    </location>
</feature>
<feature type="region of interest" description="Disordered" evidence="1">
    <location>
        <begin position="73"/>
        <end position="124"/>
    </location>
</feature>
<dbReference type="Proteomes" id="UP000499080">
    <property type="component" value="Unassembled WGS sequence"/>
</dbReference>
<reference evidence="2 3" key="1">
    <citation type="journal article" date="2019" name="Sci. Rep.">
        <title>Orb-weaving spider Araneus ventricosus genome elucidates the spidroin gene catalogue.</title>
        <authorList>
            <person name="Kono N."/>
            <person name="Nakamura H."/>
            <person name="Ohtoshi R."/>
            <person name="Moran D.A.P."/>
            <person name="Shinohara A."/>
            <person name="Yoshida Y."/>
            <person name="Fujiwara M."/>
            <person name="Mori M."/>
            <person name="Tomita M."/>
            <person name="Arakawa K."/>
        </authorList>
    </citation>
    <scope>NUCLEOTIDE SEQUENCE [LARGE SCALE GENOMIC DNA]</scope>
</reference>
<evidence type="ECO:0000313" key="2">
    <source>
        <dbReference type="EMBL" id="GBO40429.1"/>
    </source>
</evidence>
<organism evidence="2 3">
    <name type="scientific">Araneus ventricosus</name>
    <name type="common">Orbweaver spider</name>
    <name type="synonym">Epeira ventricosa</name>
    <dbReference type="NCBI Taxonomy" id="182803"/>
    <lineage>
        <taxon>Eukaryota</taxon>
        <taxon>Metazoa</taxon>
        <taxon>Ecdysozoa</taxon>
        <taxon>Arthropoda</taxon>
        <taxon>Chelicerata</taxon>
        <taxon>Arachnida</taxon>
        <taxon>Araneae</taxon>
        <taxon>Araneomorphae</taxon>
        <taxon>Entelegynae</taxon>
        <taxon>Araneoidea</taxon>
        <taxon>Araneidae</taxon>
        <taxon>Araneus</taxon>
    </lineage>
</organism>